<dbReference type="KEGG" id="caul:KCG34_03095"/>
<keyword evidence="5 7" id="KW-0472">Membrane</keyword>
<keyword evidence="4 7" id="KW-1133">Transmembrane helix</keyword>
<name>A0A975IWZ9_9CAUL</name>
<reference evidence="8" key="1">
    <citation type="submission" date="2021-04" db="EMBL/GenBank/DDBJ databases">
        <title>The complete genome sequence of Caulobacter sp. S6.</title>
        <authorList>
            <person name="Tang Y."/>
            <person name="Ouyang W."/>
            <person name="Liu Q."/>
            <person name="Huang B."/>
            <person name="Guo Z."/>
            <person name="Lei P."/>
        </authorList>
    </citation>
    <scope>NUCLEOTIDE SEQUENCE</scope>
    <source>
        <strain evidence="8">S6</strain>
    </source>
</reference>
<dbReference type="GO" id="GO:0005886">
    <property type="term" value="C:plasma membrane"/>
    <property type="evidence" value="ECO:0007669"/>
    <property type="project" value="UniProtKB-SubCell"/>
</dbReference>
<dbReference type="PIRSF" id="PIRSF035875">
    <property type="entry name" value="RNase_BN"/>
    <property type="match status" value="1"/>
</dbReference>
<keyword evidence="2" id="KW-1003">Cell membrane</keyword>
<dbReference type="Proteomes" id="UP000676409">
    <property type="component" value="Chromosome"/>
</dbReference>
<feature type="transmembrane region" description="Helical" evidence="7">
    <location>
        <begin position="36"/>
        <end position="65"/>
    </location>
</feature>
<keyword evidence="9" id="KW-1185">Reference proteome</keyword>
<gene>
    <name evidence="8" type="ORF">KCG34_03095</name>
</gene>
<accession>A0A975IWZ9</accession>
<dbReference type="EMBL" id="CP073078">
    <property type="protein sequence ID" value="QUD88891.1"/>
    <property type="molecule type" value="Genomic_DNA"/>
</dbReference>
<feature type="transmembrane region" description="Helical" evidence="7">
    <location>
        <begin position="148"/>
        <end position="173"/>
    </location>
</feature>
<evidence type="ECO:0000313" key="9">
    <source>
        <dbReference type="Proteomes" id="UP000676409"/>
    </source>
</evidence>
<evidence type="ECO:0000256" key="2">
    <source>
        <dbReference type="ARBA" id="ARBA00022475"/>
    </source>
</evidence>
<dbReference type="Pfam" id="PF03631">
    <property type="entry name" value="Virul_fac_BrkB"/>
    <property type="match status" value="1"/>
</dbReference>
<dbReference type="InterPro" id="IPR017039">
    <property type="entry name" value="Virul_fac_BrkB"/>
</dbReference>
<protein>
    <submittedName>
        <fullName evidence="8">YihY/virulence factor BrkB family protein</fullName>
    </submittedName>
</protein>
<organism evidence="8 9">
    <name type="scientific">Phenylobacterium montanum</name>
    <dbReference type="NCBI Taxonomy" id="2823693"/>
    <lineage>
        <taxon>Bacteria</taxon>
        <taxon>Pseudomonadati</taxon>
        <taxon>Pseudomonadota</taxon>
        <taxon>Alphaproteobacteria</taxon>
        <taxon>Caulobacterales</taxon>
        <taxon>Caulobacteraceae</taxon>
        <taxon>Phenylobacterium</taxon>
    </lineage>
</organism>
<sequence>MDSRAPRLTPPPPYRWAREALRVTARALSRLWGRDVMLYTGGVSFYALLAAFPTLAIVIGVYSLFLTPEHAIAQADAMARLLPQGAADLFTSELLRLSHAPIRIVSAQSGVALLISLYAAHRGFKAMIAGLSLIHEEDDPHGFVRFNLMALVALIAAIALVGVLSATFLTVRILATTIQASPLKGVHWFYSEWTWASLGVSLGMTLIYRFAMSTKPVDWRGAIAGGAAAALLTLFASWASAVYATQFAHFGATYGSIAAVVVLLVWLSWSVNAVFFGGALATEIELMLERQRQRLKRAPTTPPSSQQTAARRPRTPA</sequence>
<dbReference type="PANTHER" id="PTHR30213:SF0">
    <property type="entry name" value="UPF0761 MEMBRANE PROTEIN YIHY"/>
    <property type="match status" value="1"/>
</dbReference>
<dbReference type="PANTHER" id="PTHR30213">
    <property type="entry name" value="INNER MEMBRANE PROTEIN YHJD"/>
    <property type="match status" value="1"/>
</dbReference>
<proteinExistence type="predicted"/>
<feature type="transmembrane region" description="Helical" evidence="7">
    <location>
        <begin position="223"/>
        <end position="245"/>
    </location>
</feature>
<feature type="region of interest" description="Disordered" evidence="6">
    <location>
        <begin position="294"/>
        <end position="317"/>
    </location>
</feature>
<evidence type="ECO:0000256" key="3">
    <source>
        <dbReference type="ARBA" id="ARBA00022692"/>
    </source>
</evidence>
<comment type="subcellular location">
    <subcellularLocation>
        <location evidence="1">Cell membrane</location>
        <topology evidence="1">Multi-pass membrane protein</topology>
    </subcellularLocation>
</comment>
<evidence type="ECO:0000256" key="4">
    <source>
        <dbReference type="ARBA" id="ARBA00022989"/>
    </source>
</evidence>
<feature type="transmembrane region" description="Helical" evidence="7">
    <location>
        <begin position="257"/>
        <end position="282"/>
    </location>
</feature>
<evidence type="ECO:0000256" key="5">
    <source>
        <dbReference type="ARBA" id="ARBA00023136"/>
    </source>
</evidence>
<dbReference type="AlphaFoldDB" id="A0A975IWZ9"/>
<evidence type="ECO:0000256" key="6">
    <source>
        <dbReference type="SAM" id="MobiDB-lite"/>
    </source>
</evidence>
<evidence type="ECO:0000256" key="1">
    <source>
        <dbReference type="ARBA" id="ARBA00004651"/>
    </source>
</evidence>
<feature type="transmembrane region" description="Helical" evidence="7">
    <location>
        <begin position="193"/>
        <end position="211"/>
    </location>
</feature>
<keyword evidence="3 7" id="KW-0812">Transmembrane</keyword>
<evidence type="ECO:0000313" key="8">
    <source>
        <dbReference type="EMBL" id="QUD88891.1"/>
    </source>
</evidence>
<evidence type="ECO:0000256" key="7">
    <source>
        <dbReference type="SAM" id="Phobius"/>
    </source>
</evidence>